<keyword evidence="14" id="KW-1185">Reference proteome</keyword>
<dbReference type="InterPro" id="IPR001981">
    <property type="entry name" value="Colipase"/>
</dbReference>
<evidence type="ECO:0000256" key="6">
    <source>
        <dbReference type="ARBA" id="ARBA00022729"/>
    </source>
</evidence>
<dbReference type="PRINTS" id="PR00128">
    <property type="entry name" value="COLIPASE"/>
</dbReference>
<sequence>MATLPSYTGVQLDNGELCLHSVQCKSRCCHRKTGLSLARCADKAAENQECSLKSLYDVYYKCPCERGLICDTDRTIVGSVVNSDFGICKDPSNKISSEKKERKKYDG</sequence>
<accession>A0AAW1BQH1</accession>
<dbReference type="GO" id="GO:0007586">
    <property type="term" value="P:digestion"/>
    <property type="evidence" value="ECO:0007669"/>
    <property type="project" value="UniProtKB-KW"/>
</dbReference>
<comment type="subcellular location">
    <subcellularLocation>
        <location evidence="3">Secreted</location>
    </subcellularLocation>
</comment>
<evidence type="ECO:0000259" key="11">
    <source>
        <dbReference type="Pfam" id="PF01114"/>
    </source>
</evidence>
<evidence type="ECO:0000256" key="1">
    <source>
        <dbReference type="ARBA" id="ARBA00002722"/>
    </source>
</evidence>
<evidence type="ECO:0000313" key="13">
    <source>
        <dbReference type="EMBL" id="KAK9404420.1"/>
    </source>
</evidence>
<dbReference type="InterPro" id="IPR017914">
    <property type="entry name" value="Colipase_C"/>
</dbReference>
<reference evidence="13 14" key="1">
    <citation type="journal article" date="2024" name="Proc. Natl. Acad. Sci. U.S.A.">
        <title>The genetic regulatory architecture and epigenomic basis for age-related changes in rattlesnake venom.</title>
        <authorList>
            <person name="Hogan M.P."/>
            <person name="Holding M.L."/>
            <person name="Nystrom G.S."/>
            <person name="Colston T.J."/>
            <person name="Bartlett D.A."/>
            <person name="Mason A.J."/>
            <person name="Ellsworth S.A."/>
            <person name="Rautsaw R.M."/>
            <person name="Lawrence K.C."/>
            <person name="Strickland J.L."/>
            <person name="He B."/>
            <person name="Fraser P."/>
            <person name="Margres M.J."/>
            <person name="Gilbert D.M."/>
            <person name="Gibbs H.L."/>
            <person name="Parkinson C.L."/>
            <person name="Rokyta D.R."/>
        </authorList>
    </citation>
    <scope>NUCLEOTIDE SEQUENCE [LARGE SCALE GENOMIC DNA]</scope>
    <source>
        <strain evidence="13">DRR0105</strain>
    </source>
</reference>
<evidence type="ECO:0000259" key="12">
    <source>
        <dbReference type="Pfam" id="PF02740"/>
    </source>
</evidence>
<dbReference type="GO" id="GO:0035473">
    <property type="term" value="F:lipase binding"/>
    <property type="evidence" value="ECO:0007669"/>
    <property type="project" value="InterPro"/>
</dbReference>
<evidence type="ECO:0000256" key="7">
    <source>
        <dbReference type="ARBA" id="ARBA00022757"/>
    </source>
</evidence>
<evidence type="ECO:0000256" key="10">
    <source>
        <dbReference type="ARBA" id="ARBA00023157"/>
    </source>
</evidence>
<dbReference type="Proteomes" id="UP001474421">
    <property type="component" value="Unassembled WGS sequence"/>
</dbReference>
<dbReference type="CDD" id="cd23011">
    <property type="entry name" value="CLPS"/>
    <property type="match status" value="1"/>
</dbReference>
<dbReference type="InterPro" id="IPR017913">
    <property type="entry name" value="Colipase_N"/>
</dbReference>
<dbReference type="PANTHER" id="PTHR10041:SF9">
    <property type="entry name" value="COLIPASE"/>
    <property type="match status" value="1"/>
</dbReference>
<dbReference type="Pfam" id="PF02740">
    <property type="entry name" value="Colipase_C"/>
    <property type="match status" value="1"/>
</dbReference>
<keyword evidence="6" id="KW-0732">Signal</keyword>
<evidence type="ECO:0000256" key="9">
    <source>
        <dbReference type="ARBA" id="ARBA00023098"/>
    </source>
</evidence>
<organism evidence="13 14">
    <name type="scientific">Crotalus adamanteus</name>
    <name type="common">Eastern diamondback rattlesnake</name>
    <dbReference type="NCBI Taxonomy" id="8729"/>
    <lineage>
        <taxon>Eukaryota</taxon>
        <taxon>Metazoa</taxon>
        <taxon>Chordata</taxon>
        <taxon>Craniata</taxon>
        <taxon>Vertebrata</taxon>
        <taxon>Euteleostomi</taxon>
        <taxon>Lepidosauria</taxon>
        <taxon>Squamata</taxon>
        <taxon>Bifurcata</taxon>
        <taxon>Unidentata</taxon>
        <taxon>Episquamata</taxon>
        <taxon>Toxicofera</taxon>
        <taxon>Serpentes</taxon>
        <taxon>Colubroidea</taxon>
        <taxon>Viperidae</taxon>
        <taxon>Crotalinae</taxon>
        <taxon>Crotalus</taxon>
    </lineage>
</organism>
<keyword evidence="7" id="KW-0222">Digestion</keyword>
<dbReference type="Pfam" id="PF01114">
    <property type="entry name" value="Colipase"/>
    <property type="match status" value="1"/>
</dbReference>
<dbReference type="EMBL" id="JAOTOJ010000003">
    <property type="protein sequence ID" value="KAK9404420.1"/>
    <property type="molecule type" value="Genomic_DNA"/>
</dbReference>
<dbReference type="PROSITE" id="PS00121">
    <property type="entry name" value="COLIPASE_1"/>
    <property type="match status" value="1"/>
</dbReference>
<comment type="caution">
    <text evidence="13">The sequence shown here is derived from an EMBL/GenBank/DDBJ whole genome shotgun (WGS) entry which is preliminary data.</text>
</comment>
<dbReference type="PROSITE" id="PS51342">
    <property type="entry name" value="COLIPASE_2"/>
    <property type="match status" value="1"/>
</dbReference>
<dbReference type="GO" id="GO:0005576">
    <property type="term" value="C:extracellular region"/>
    <property type="evidence" value="ECO:0007669"/>
    <property type="project" value="UniProtKB-SubCell"/>
</dbReference>
<evidence type="ECO:0000256" key="5">
    <source>
        <dbReference type="ARBA" id="ARBA00022525"/>
    </source>
</evidence>
<dbReference type="PANTHER" id="PTHR10041">
    <property type="entry name" value="COLIPASE"/>
    <property type="match status" value="1"/>
</dbReference>
<dbReference type="SMART" id="SM00023">
    <property type="entry name" value="COLIPASE"/>
    <property type="match status" value="1"/>
</dbReference>
<evidence type="ECO:0008006" key="15">
    <source>
        <dbReference type="Google" id="ProtNLM"/>
    </source>
</evidence>
<dbReference type="GO" id="GO:0008047">
    <property type="term" value="F:enzyme activator activity"/>
    <property type="evidence" value="ECO:0007669"/>
    <property type="project" value="InterPro"/>
</dbReference>
<proteinExistence type="predicted"/>
<keyword evidence="5" id="KW-0964">Secreted</keyword>
<dbReference type="AlphaFoldDB" id="A0AAW1BQH1"/>
<feature type="domain" description="Colipase N-terminal" evidence="11">
    <location>
        <begin position="10"/>
        <end position="44"/>
    </location>
</feature>
<evidence type="ECO:0000256" key="8">
    <source>
        <dbReference type="ARBA" id="ARBA00022963"/>
    </source>
</evidence>
<evidence type="ECO:0000256" key="3">
    <source>
        <dbReference type="ARBA" id="ARBA00004613"/>
    </source>
</evidence>
<comment type="function">
    <text evidence="2">Colipase is a cofactor of pancreatic lipase. It allows the lipase to anchor itself to the lipid-water interface. Without colipase the enzyme is washed off by bile salts, which have an inhibitory effect on the lipase.</text>
</comment>
<protein>
    <recommendedName>
        <fullName evidence="15">Colipase</fullName>
    </recommendedName>
</protein>
<keyword evidence="9" id="KW-0443">Lipid metabolism</keyword>
<dbReference type="SUPFAM" id="SSF57190">
    <property type="entry name" value="Colipase-like"/>
    <property type="match status" value="2"/>
</dbReference>
<evidence type="ECO:0000313" key="14">
    <source>
        <dbReference type="Proteomes" id="UP001474421"/>
    </source>
</evidence>
<comment type="subunit">
    <text evidence="4">Forms a 1:1 stoichiometric complex with pancreatic lipase.</text>
</comment>
<gene>
    <name evidence="13" type="ORF">NXF25_009247</name>
</gene>
<evidence type="ECO:0000256" key="4">
    <source>
        <dbReference type="ARBA" id="ARBA00011263"/>
    </source>
</evidence>
<dbReference type="GO" id="GO:0016042">
    <property type="term" value="P:lipid catabolic process"/>
    <property type="evidence" value="ECO:0007669"/>
    <property type="project" value="UniProtKB-KW"/>
</dbReference>
<comment type="function">
    <text evidence="1">Enterostatin has a biological activity as a satiety signal.</text>
</comment>
<keyword evidence="10" id="KW-1015">Disulfide bond</keyword>
<evidence type="ECO:0000256" key="2">
    <source>
        <dbReference type="ARBA" id="ARBA00003508"/>
    </source>
</evidence>
<feature type="domain" description="Colipase C-terminal" evidence="12">
    <location>
        <begin position="47"/>
        <end position="90"/>
    </location>
</feature>
<name>A0AAW1BQH1_CROAD</name>
<dbReference type="InterPro" id="IPR047576">
    <property type="entry name" value="CLPS_chr"/>
</dbReference>
<dbReference type="Gene3D" id="2.10.80.10">
    <property type="entry name" value="Lipase, subunit A"/>
    <property type="match status" value="1"/>
</dbReference>
<keyword evidence="8" id="KW-0442">Lipid degradation</keyword>
<dbReference type="InterPro" id="IPR017915">
    <property type="entry name" value="Colipase_CS"/>
</dbReference>